<dbReference type="OMA" id="WEQFCEL"/>
<protein>
    <recommendedName>
        <fullName evidence="2">TOG domain-containing protein</fullName>
    </recommendedName>
</protein>
<reference evidence="3" key="1">
    <citation type="submission" date="2021-08" db="EMBL/GenBank/DDBJ databases">
        <title>WGS assembly of Ceratopteris richardii.</title>
        <authorList>
            <person name="Marchant D.B."/>
            <person name="Chen G."/>
            <person name="Jenkins J."/>
            <person name="Shu S."/>
            <person name="Leebens-Mack J."/>
            <person name="Grimwood J."/>
            <person name="Schmutz J."/>
            <person name="Soltis P."/>
            <person name="Soltis D."/>
            <person name="Chen Z.-H."/>
        </authorList>
    </citation>
    <scope>NUCLEOTIDE SEQUENCE</scope>
    <source>
        <strain evidence="3">Whitten #5841</strain>
        <tissue evidence="3">Leaf</tissue>
    </source>
</reference>
<dbReference type="PANTHER" id="PTHR21567:SF62">
    <property type="entry name" value="ARM REPEAT SUPERFAMILY PROTEIN"/>
    <property type="match status" value="1"/>
</dbReference>
<feature type="region of interest" description="Disordered" evidence="1">
    <location>
        <begin position="271"/>
        <end position="297"/>
    </location>
</feature>
<evidence type="ECO:0000313" key="4">
    <source>
        <dbReference type="Proteomes" id="UP000825935"/>
    </source>
</evidence>
<keyword evidence="4" id="KW-1185">Reference proteome</keyword>
<dbReference type="SMART" id="SM01349">
    <property type="entry name" value="TOG"/>
    <property type="match status" value="1"/>
</dbReference>
<evidence type="ECO:0000313" key="3">
    <source>
        <dbReference type="EMBL" id="KAH7283113.1"/>
    </source>
</evidence>
<dbReference type="GO" id="GO:0000226">
    <property type="term" value="P:microtubule cytoskeleton organization"/>
    <property type="evidence" value="ECO:0007669"/>
    <property type="project" value="TreeGrafter"/>
</dbReference>
<dbReference type="GO" id="GO:0005881">
    <property type="term" value="C:cytoplasmic microtubule"/>
    <property type="evidence" value="ECO:0007669"/>
    <property type="project" value="TreeGrafter"/>
</dbReference>
<dbReference type="InterPro" id="IPR034085">
    <property type="entry name" value="TOG"/>
</dbReference>
<dbReference type="Proteomes" id="UP000825935">
    <property type="component" value="Chromosome 35"/>
</dbReference>
<accession>A0A8T2QI89</accession>
<feature type="domain" description="TOG" evidence="2">
    <location>
        <begin position="72"/>
        <end position="302"/>
    </location>
</feature>
<gene>
    <name evidence="3" type="ORF">KP509_35G061200</name>
</gene>
<organism evidence="3 4">
    <name type="scientific">Ceratopteris richardii</name>
    <name type="common">Triangle waterfern</name>
    <dbReference type="NCBI Taxonomy" id="49495"/>
    <lineage>
        <taxon>Eukaryota</taxon>
        <taxon>Viridiplantae</taxon>
        <taxon>Streptophyta</taxon>
        <taxon>Embryophyta</taxon>
        <taxon>Tracheophyta</taxon>
        <taxon>Polypodiopsida</taxon>
        <taxon>Polypodiidae</taxon>
        <taxon>Polypodiales</taxon>
        <taxon>Pteridineae</taxon>
        <taxon>Pteridaceae</taxon>
        <taxon>Parkerioideae</taxon>
        <taxon>Ceratopteris</taxon>
    </lineage>
</organism>
<evidence type="ECO:0000256" key="1">
    <source>
        <dbReference type="SAM" id="MobiDB-lite"/>
    </source>
</evidence>
<evidence type="ECO:0000259" key="2">
    <source>
        <dbReference type="SMART" id="SM01349"/>
    </source>
</evidence>
<dbReference type="InterPro" id="IPR016024">
    <property type="entry name" value="ARM-type_fold"/>
</dbReference>
<comment type="caution">
    <text evidence="3">The sequence shown here is derived from an EMBL/GenBank/DDBJ whole genome shotgun (WGS) entry which is preliminary data.</text>
</comment>
<sequence>MAKEGNPITEAESGEGGKKPNGSPPALRSSALESEAKNVDPSIADQSTASHICDSNEVELTSLETEYILSEDLKPVEGDIRELVQNLLLRLEAKDWMCVYEALNDARRLATFHSTSLLQNLSSIINLTMKAMKNPRSALCKAAIMASSDFFKYYKDEMLDLLDPLLLQLLLKASQDKRFVCEEAERALIAMTNWISPTPLLLKLQPFLQHRNPRVRAKASSCVCRTVSKLGAKGIKDFGLEILIRMGASQLNDQLPEAREAARQLVMEIREAHQQQHQIPGSPSSSSTSSSSSDAMYLEPESEQWEQFCRRQLPPRTALAVLRASCTAV</sequence>
<dbReference type="InterPro" id="IPR011989">
    <property type="entry name" value="ARM-like"/>
</dbReference>
<name>A0A8T2QI89_CERRI</name>
<feature type="compositionally biased region" description="Low complexity" evidence="1">
    <location>
        <begin position="282"/>
        <end position="293"/>
    </location>
</feature>
<dbReference type="AlphaFoldDB" id="A0A8T2QI89"/>
<dbReference type="GO" id="GO:0008017">
    <property type="term" value="F:microtubule binding"/>
    <property type="evidence" value="ECO:0007669"/>
    <property type="project" value="TreeGrafter"/>
</dbReference>
<dbReference type="OrthoDB" id="63891at2759"/>
<dbReference type="Gene3D" id="1.25.10.10">
    <property type="entry name" value="Leucine-rich Repeat Variant"/>
    <property type="match status" value="1"/>
</dbReference>
<feature type="region of interest" description="Disordered" evidence="1">
    <location>
        <begin position="1"/>
        <end position="46"/>
    </location>
</feature>
<dbReference type="SUPFAM" id="SSF48371">
    <property type="entry name" value="ARM repeat"/>
    <property type="match status" value="1"/>
</dbReference>
<proteinExistence type="predicted"/>
<dbReference type="EMBL" id="CM035440">
    <property type="protein sequence ID" value="KAH7283113.1"/>
    <property type="molecule type" value="Genomic_DNA"/>
</dbReference>
<dbReference type="PANTHER" id="PTHR21567">
    <property type="entry name" value="CLASP"/>
    <property type="match status" value="1"/>
</dbReference>